<accession>U9TD51</accession>
<gene>
    <name evidence="1" type="ORF">GLOINDRAFT_4769</name>
</gene>
<dbReference type="HOGENOM" id="CLU_2997625_0_0_1"/>
<dbReference type="InterPro" id="IPR036388">
    <property type="entry name" value="WH-like_DNA-bd_sf"/>
</dbReference>
<dbReference type="AlphaFoldDB" id="U9TD51"/>
<sequence>MKAVHFGLCNNKPTKRAVKQIFDDGSIQEFSSIAEAQRVTGIDKVNIGQVCRVSICY</sequence>
<dbReference type="SUPFAM" id="SSF64496">
    <property type="entry name" value="DNA-binding domain of intron-encoded endonucleases"/>
    <property type="match status" value="1"/>
</dbReference>
<evidence type="ECO:0000313" key="1">
    <source>
        <dbReference type="EMBL" id="ESA04263.1"/>
    </source>
</evidence>
<protein>
    <submittedName>
        <fullName evidence="1">Uncharacterized protein</fullName>
    </submittedName>
</protein>
<dbReference type="EMBL" id="KI294443">
    <property type="protein sequence ID" value="ESA04263.1"/>
    <property type="molecule type" value="Genomic_DNA"/>
</dbReference>
<reference evidence="1" key="1">
    <citation type="submission" date="2013-07" db="EMBL/GenBank/DDBJ databases">
        <title>The genome of an arbuscular mycorrhizal fungus provides insights into the evolution of the oldest plant symbiosis.</title>
        <authorList>
            <consortium name="DOE Joint Genome Institute"/>
            <person name="Tisserant E."/>
            <person name="Malbreil M."/>
            <person name="Kuo A."/>
            <person name="Kohler A."/>
            <person name="Symeonidi A."/>
            <person name="Balestrini R."/>
            <person name="Charron P."/>
            <person name="Duensing N."/>
            <person name="Frei-dit-Frey N."/>
            <person name="Gianinazzi-Pearson V."/>
            <person name="Gilbert B."/>
            <person name="Handa Y."/>
            <person name="Hijri M."/>
            <person name="Kaul R."/>
            <person name="Kawaguchi M."/>
            <person name="Krajinski F."/>
            <person name="Lammers P."/>
            <person name="Lapierre D."/>
            <person name="Masclaux F.G."/>
            <person name="Murat C."/>
            <person name="Morin E."/>
            <person name="Ndikumana S."/>
            <person name="Pagni M."/>
            <person name="Petitpierre D."/>
            <person name="Requena N."/>
            <person name="Rosikiewicz P."/>
            <person name="Riley R."/>
            <person name="Saito K."/>
            <person name="San Clemente H."/>
            <person name="Shapiro H."/>
            <person name="van Tuinen D."/>
            <person name="Becard G."/>
            <person name="Bonfante P."/>
            <person name="Paszkowski U."/>
            <person name="Shachar-Hill Y."/>
            <person name="Young J.P."/>
            <person name="Sanders I.R."/>
            <person name="Henrissat B."/>
            <person name="Rensing S.A."/>
            <person name="Grigoriev I.V."/>
            <person name="Corradi N."/>
            <person name="Roux C."/>
            <person name="Martin F."/>
        </authorList>
    </citation>
    <scope>NUCLEOTIDE SEQUENCE</scope>
    <source>
        <strain evidence="1">DAOM 197198</strain>
    </source>
</reference>
<proteinExistence type="predicted"/>
<dbReference type="VEuPathDB" id="FungiDB:RhiirFUN_013810"/>
<name>U9TD51_RHIID</name>
<organism evidence="1">
    <name type="scientific">Rhizophagus irregularis (strain DAOM 181602 / DAOM 197198 / MUCL 43194)</name>
    <name type="common">Arbuscular mycorrhizal fungus</name>
    <name type="synonym">Glomus intraradices</name>
    <dbReference type="NCBI Taxonomy" id="747089"/>
    <lineage>
        <taxon>Eukaryota</taxon>
        <taxon>Fungi</taxon>
        <taxon>Fungi incertae sedis</taxon>
        <taxon>Mucoromycota</taxon>
        <taxon>Glomeromycotina</taxon>
        <taxon>Glomeromycetes</taxon>
        <taxon>Glomerales</taxon>
        <taxon>Glomeraceae</taxon>
        <taxon>Rhizophagus</taxon>
    </lineage>
</organism>
<dbReference type="Gene3D" id="1.10.10.10">
    <property type="entry name" value="Winged helix-like DNA-binding domain superfamily/Winged helix DNA-binding domain"/>
    <property type="match status" value="1"/>
</dbReference>